<feature type="DNA-binding region" description="H-T-H motif" evidence="4">
    <location>
        <begin position="42"/>
        <end position="61"/>
    </location>
</feature>
<dbReference type="PANTHER" id="PTHR30055">
    <property type="entry name" value="HTH-TYPE TRANSCRIPTIONAL REGULATOR RUTR"/>
    <property type="match status" value="1"/>
</dbReference>
<gene>
    <name evidence="6" type="ORF">SAMN04489812_5725</name>
</gene>
<dbReference type="InterPro" id="IPR011075">
    <property type="entry name" value="TetR_C"/>
</dbReference>
<dbReference type="PROSITE" id="PS50977">
    <property type="entry name" value="HTH_TETR_2"/>
    <property type="match status" value="1"/>
</dbReference>
<evidence type="ECO:0000256" key="4">
    <source>
        <dbReference type="PROSITE-ProRule" id="PRU00335"/>
    </source>
</evidence>
<dbReference type="GO" id="GO:0000976">
    <property type="term" value="F:transcription cis-regulatory region binding"/>
    <property type="evidence" value="ECO:0007669"/>
    <property type="project" value="TreeGrafter"/>
</dbReference>
<reference evidence="6 7" key="1">
    <citation type="submission" date="2016-10" db="EMBL/GenBank/DDBJ databases">
        <authorList>
            <person name="de Groot N.N."/>
        </authorList>
    </citation>
    <scope>NUCLEOTIDE SEQUENCE [LARGE SCALE GENOMIC DNA]</scope>
    <source>
        <strain evidence="6 7">DSM 21800</strain>
    </source>
</reference>
<keyword evidence="7" id="KW-1185">Reference proteome</keyword>
<organism evidence="6 7">
    <name type="scientific">Microlunatus soli</name>
    <dbReference type="NCBI Taxonomy" id="630515"/>
    <lineage>
        <taxon>Bacteria</taxon>
        <taxon>Bacillati</taxon>
        <taxon>Actinomycetota</taxon>
        <taxon>Actinomycetes</taxon>
        <taxon>Propionibacteriales</taxon>
        <taxon>Propionibacteriaceae</taxon>
        <taxon>Microlunatus</taxon>
    </lineage>
</organism>
<dbReference type="Pfam" id="PF16859">
    <property type="entry name" value="TetR_C_11"/>
    <property type="match status" value="1"/>
</dbReference>
<dbReference type="SUPFAM" id="SSF48498">
    <property type="entry name" value="Tetracyclin repressor-like, C-terminal domain"/>
    <property type="match status" value="1"/>
</dbReference>
<dbReference type="InterPro" id="IPR050109">
    <property type="entry name" value="HTH-type_TetR-like_transc_reg"/>
</dbReference>
<keyword evidence="1" id="KW-0805">Transcription regulation</keyword>
<keyword evidence="2 4" id="KW-0238">DNA-binding</keyword>
<dbReference type="PANTHER" id="PTHR30055:SF148">
    <property type="entry name" value="TETR-FAMILY TRANSCRIPTIONAL REGULATOR"/>
    <property type="match status" value="1"/>
</dbReference>
<dbReference type="InterPro" id="IPR009057">
    <property type="entry name" value="Homeodomain-like_sf"/>
</dbReference>
<dbReference type="STRING" id="630515.SAMN04489812_5725"/>
<dbReference type="InterPro" id="IPR036271">
    <property type="entry name" value="Tet_transcr_reg_TetR-rel_C_sf"/>
</dbReference>
<evidence type="ECO:0000313" key="7">
    <source>
        <dbReference type="Proteomes" id="UP000199103"/>
    </source>
</evidence>
<name>A0A1H2A7X8_9ACTN</name>
<dbReference type="Proteomes" id="UP000199103">
    <property type="component" value="Chromosome I"/>
</dbReference>
<evidence type="ECO:0000259" key="5">
    <source>
        <dbReference type="PROSITE" id="PS50977"/>
    </source>
</evidence>
<proteinExistence type="predicted"/>
<sequence length="199" mass="21447">MCDMSDGRSAERIGRPRSERARVAVLQAVDDMLVEQGYAALTMKGIAERAGVGRQTVYRWWNNKAEILMEASLHDAEDELIAPPRGSSAAELVSFLELVERFLTVSPAGLAYRSLLGEAQNDPEVARLVGERDPLGESAAVVLDRLRDSLPGVPDGRTAAAELVGPVLYRVLVQPGAPATGLIARHVEHLLGIWSGPES</sequence>
<dbReference type="EMBL" id="LT629772">
    <property type="protein sequence ID" value="SDT41882.1"/>
    <property type="molecule type" value="Genomic_DNA"/>
</dbReference>
<dbReference type="Gene3D" id="1.10.357.10">
    <property type="entry name" value="Tetracycline Repressor, domain 2"/>
    <property type="match status" value="1"/>
</dbReference>
<evidence type="ECO:0000256" key="2">
    <source>
        <dbReference type="ARBA" id="ARBA00023125"/>
    </source>
</evidence>
<feature type="domain" description="HTH tetR-type" evidence="5">
    <location>
        <begin position="19"/>
        <end position="79"/>
    </location>
</feature>
<dbReference type="Pfam" id="PF00440">
    <property type="entry name" value="TetR_N"/>
    <property type="match status" value="1"/>
</dbReference>
<protein>
    <submittedName>
        <fullName evidence="6">DNA-binding transcriptional regulator, AcrR family</fullName>
    </submittedName>
</protein>
<keyword evidence="3" id="KW-0804">Transcription</keyword>
<dbReference type="PRINTS" id="PR00455">
    <property type="entry name" value="HTHTETR"/>
</dbReference>
<evidence type="ECO:0000313" key="6">
    <source>
        <dbReference type="EMBL" id="SDT41882.1"/>
    </source>
</evidence>
<dbReference type="InterPro" id="IPR001647">
    <property type="entry name" value="HTH_TetR"/>
</dbReference>
<dbReference type="GO" id="GO:0003700">
    <property type="term" value="F:DNA-binding transcription factor activity"/>
    <property type="evidence" value="ECO:0007669"/>
    <property type="project" value="TreeGrafter"/>
</dbReference>
<dbReference type="Gene3D" id="1.10.10.60">
    <property type="entry name" value="Homeodomain-like"/>
    <property type="match status" value="1"/>
</dbReference>
<dbReference type="SUPFAM" id="SSF46689">
    <property type="entry name" value="Homeodomain-like"/>
    <property type="match status" value="1"/>
</dbReference>
<evidence type="ECO:0000256" key="1">
    <source>
        <dbReference type="ARBA" id="ARBA00023015"/>
    </source>
</evidence>
<dbReference type="AlphaFoldDB" id="A0A1H2A7X8"/>
<evidence type="ECO:0000256" key="3">
    <source>
        <dbReference type="ARBA" id="ARBA00023163"/>
    </source>
</evidence>
<accession>A0A1H2A7X8</accession>